<evidence type="ECO:0000313" key="1">
    <source>
        <dbReference type="EMBL" id="AKM82226.1"/>
    </source>
</evidence>
<dbReference type="KEGG" id="bbgw:UT28_C0001G0420"/>
<gene>
    <name evidence="1" type="ORF">UT28_C0001G0420</name>
</gene>
<evidence type="ECO:0000313" key="2">
    <source>
        <dbReference type="Proteomes" id="UP000035648"/>
    </source>
</evidence>
<organism evidence="1 2">
    <name type="scientific">Berkelbacteria bacterium GW2011_GWE1_39_12</name>
    <dbReference type="NCBI Taxonomy" id="1618337"/>
    <lineage>
        <taxon>Bacteria</taxon>
        <taxon>Candidatus Berkelbacteria</taxon>
    </lineage>
</organism>
<name>A0A0G4B2S2_9BACT</name>
<dbReference type="AlphaFoldDB" id="A0A0G4B2S2"/>
<reference evidence="1 2" key="1">
    <citation type="journal article" date="2015" name="Nature">
        <title>rRNA introns, odd ribosomes, and small enigmatic genomes across a large radiation of phyla.</title>
        <authorList>
            <person name="Brown C.T."/>
            <person name="Hug L.A."/>
            <person name="Thomas B.C."/>
            <person name="Sharon I."/>
            <person name="Castelle C.J."/>
            <person name="Singh A."/>
            <person name="Wilkins M.J."/>
            <person name="Williams K.H."/>
            <person name="Banfield J.F."/>
        </authorList>
    </citation>
    <scope>NUCLEOTIDE SEQUENCE [LARGE SCALE GENOMIC DNA]</scope>
</reference>
<proteinExistence type="predicted"/>
<sequence length="109" mass="12056">MYVPADVIGVRRETENALSRANINHKITIARRVTVYFKGSGSGYLYAKSGLVENVMTVVPKPGFGAAYVVIGFKVDDKKAEMVAYSTGETKWSYADKSLTPFWAEPENE</sequence>
<dbReference type="EMBL" id="CP011213">
    <property type="protein sequence ID" value="AKM82226.1"/>
    <property type="molecule type" value="Genomic_DNA"/>
</dbReference>
<accession>A0A0G4B2S2</accession>
<protein>
    <submittedName>
        <fullName evidence="1">Uncharacterized protein</fullName>
    </submittedName>
</protein>
<dbReference type="Proteomes" id="UP000035648">
    <property type="component" value="Chromosome"/>
</dbReference>